<reference evidence="11" key="1">
    <citation type="submission" date="2020-04" db="EMBL/GenBank/DDBJ databases">
        <title>Deep metagenomics examines the oral microbiome during advanced dental caries in children, revealing novel taxa and co-occurrences with host molecules.</title>
        <authorList>
            <person name="Baker J.L."/>
            <person name="Morton J.T."/>
            <person name="Dinis M."/>
            <person name="Alvarez R."/>
            <person name="Tran N.C."/>
            <person name="Knight R."/>
            <person name="Edlund A."/>
        </authorList>
    </citation>
    <scope>NUCLEOTIDE SEQUENCE</scope>
    <source>
        <strain evidence="11">JCVI_3_bin.11</strain>
    </source>
</reference>
<evidence type="ECO:0000256" key="9">
    <source>
        <dbReference type="SAM" id="Phobius"/>
    </source>
</evidence>
<dbReference type="EMBL" id="JABZGU010000116">
    <property type="protein sequence ID" value="MBF4803145.1"/>
    <property type="molecule type" value="Genomic_DNA"/>
</dbReference>
<evidence type="ECO:0000313" key="11">
    <source>
        <dbReference type="EMBL" id="MBF4803145.1"/>
    </source>
</evidence>
<dbReference type="AlphaFoldDB" id="A0A9D5X445"/>
<name>A0A9D5X445_9ACTN</name>
<feature type="domain" description="Glycosyl transferase family 51" evidence="10">
    <location>
        <begin position="73"/>
        <end position="119"/>
    </location>
</feature>
<accession>A0A9D5X445</accession>
<keyword evidence="8" id="KW-0961">Cell wall biogenesis/degradation</keyword>
<keyword evidence="4" id="KW-0133">Cell shape</keyword>
<keyword evidence="6 9" id="KW-1133">Transmembrane helix</keyword>
<keyword evidence="5" id="KW-0573">Peptidoglycan synthesis</keyword>
<sequence length="119" mass="13201">MGIRTRRARKHANTHAVGFGIAGFFGFMALLALALALSLGAAVSSWLEDLPDYNSADAYLVAEPTRVYDSKGNDIADFYLQQRRSVTLDQISPYVIQGTIDTEDKRFYSHSGIDRWGIV</sequence>
<dbReference type="InterPro" id="IPR036950">
    <property type="entry name" value="PBP_transglycosylase"/>
</dbReference>
<dbReference type="Pfam" id="PF00912">
    <property type="entry name" value="Transgly"/>
    <property type="match status" value="1"/>
</dbReference>
<dbReference type="GO" id="GO:0008955">
    <property type="term" value="F:peptidoglycan glycosyltransferase activity"/>
    <property type="evidence" value="ECO:0007669"/>
    <property type="project" value="TreeGrafter"/>
</dbReference>
<dbReference type="PANTHER" id="PTHR32282">
    <property type="entry name" value="BINDING PROTEIN TRANSPEPTIDASE, PUTATIVE-RELATED"/>
    <property type="match status" value="1"/>
</dbReference>
<comment type="caution">
    <text evidence="11">The sequence shown here is derived from an EMBL/GenBank/DDBJ whole genome shotgun (WGS) entry which is preliminary data.</text>
</comment>
<dbReference type="Gene3D" id="1.10.3810.10">
    <property type="entry name" value="Biosynthetic peptidoglycan transglycosylase-like"/>
    <property type="match status" value="1"/>
</dbReference>
<evidence type="ECO:0000256" key="4">
    <source>
        <dbReference type="ARBA" id="ARBA00022960"/>
    </source>
</evidence>
<evidence type="ECO:0000256" key="5">
    <source>
        <dbReference type="ARBA" id="ARBA00022984"/>
    </source>
</evidence>
<dbReference type="InterPro" id="IPR001264">
    <property type="entry name" value="Glyco_trans_51"/>
</dbReference>
<gene>
    <name evidence="11" type="ORF">HXK24_04950</name>
</gene>
<evidence type="ECO:0000256" key="8">
    <source>
        <dbReference type="ARBA" id="ARBA00023316"/>
    </source>
</evidence>
<feature type="non-terminal residue" evidence="11">
    <location>
        <position position="119"/>
    </location>
</feature>
<dbReference type="Proteomes" id="UP000787322">
    <property type="component" value="Unassembled WGS sequence"/>
</dbReference>
<evidence type="ECO:0000259" key="10">
    <source>
        <dbReference type="Pfam" id="PF00912"/>
    </source>
</evidence>
<dbReference type="SUPFAM" id="SSF53955">
    <property type="entry name" value="Lysozyme-like"/>
    <property type="match status" value="1"/>
</dbReference>
<evidence type="ECO:0000313" key="12">
    <source>
        <dbReference type="Proteomes" id="UP000787322"/>
    </source>
</evidence>
<organism evidence="11 12">
    <name type="scientific">Lancefieldella parvula</name>
    <dbReference type="NCBI Taxonomy" id="1382"/>
    <lineage>
        <taxon>Bacteria</taxon>
        <taxon>Bacillati</taxon>
        <taxon>Actinomycetota</taxon>
        <taxon>Coriobacteriia</taxon>
        <taxon>Coriobacteriales</taxon>
        <taxon>Atopobiaceae</taxon>
        <taxon>Lancefieldella</taxon>
    </lineage>
</organism>
<keyword evidence="3 9" id="KW-0812">Transmembrane</keyword>
<dbReference type="GO" id="GO:0016020">
    <property type="term" value="C:membrane"/>
    <property type="evidence" value="ECO:0007669"/>
    <property type="project" value="UniProtKB-SubCell"/>
</dbReference>
<feature type="transmembrane region" description="Helical" evidence="9">
    <location>
        <begin position="21"/>
        <end position="47"/>
    </location>
</feature>
<evidence type="ECO:0000256" key="6">
    <source>
        <dbReference type="ARBA" id="ARBA00022989"/>
    </source>
</evidence>
<evidence type="ECO:0000256" key="7">
    <source>
        <dbReference type="ARBA" id="ARBA00023136"/>
    </source>
</evidence>
<proteinExistence type="predicted"/>
<evidence type="ECO:0000256" key="3">
    <source>
        <dbReference type="ARBA" id="ARBA00022692"/>
    </source>
</evidence>
<evidence type="ECO:0000256" key="1">
    <source>
        <dbReference type="ARBA" id="ARBA00004370"/>
    </source>
</evidence>
<evidence type="ECO:0000256" key="2">
    <source>
        <dbReference type="ARBA" id="ARBA00022679"/>
    </source>
</evidence>
<dbReference type="GO" id="GO:0008360">
    <property type="term" value="P:regulation of cell shape"/>
    <property type="evidence" value="ECO:0007669"/>
    <property type="project" value="UniProtKB-KW"/>
</dbReference>
<dbReference type="InterPro" id="IPR023346">
    <property type="entry name" value="Lysozyme-like_dom_sf"/>
</dbReference>
<dbReference type="PANTHER" id="PTHR32282:SF27">
    <property type="entry name" value="PENICILLIN-BINDING PROTEIN 1A"/>
    <property type="match status" value="1"/>
</dbReference>
<comment type="subcellular location">
    <subcellularLocation>
        <location evidence="1">Membrane</location>
    </subcellularLocation>
</comment>
<protein>
    <submittedName>
        <fullName evidence="11">Transglycosylase domain-containing protein</fullName>
    </submittedName>
</protein>
<keyword evidence="2" id="KW-0808">Transferase</keyword>
<dbReference type="GO" id="GO:0030288">
    <property type="term" value="C:outer membrane-bounded periplasmic space"/>
    <property type="evidence" value="ECO:0007669"/>
    <property type="project" value="TreeGrafter"/>
</dbReference>
<dbReference type="GO" id="GO:0071555">
    <property type="term" value="P:cell wall organization"/>
    <property type="evidence" value="ECO:0007669"/>
    <property type="project" value="UniProtKB-KW"/>
</dbReference>
<dbReference type="InterPro" id="IPR050396">
    <property type="entry name" value="Glycosyltr_51/Transpeptidase"/>
</dbReference>
<keyword evidence="7 9" id="KW-0472">Membrane</keyword>
<dbReference type="GO" id="GO:0009252">
    <property type="term" value="P:peptidoglycan biosynthetic process"/>
    <property type="evidence" value="ECO:0007669"/>
    <property type="project" value="UniProtKB-KW"/>
</dbReference>